<dbReference type="Pfam" id="PF00582">
    <property type="entry name" value="Usp"/>
    <property type="match status" value="1"/>
</dbReference>
<dbReference type="PANTHER" id="PTHR46268:SF6">
    <property type="entry name" value="UNIVERSAL STRESS PROTEIN UP12"/>
    <property type="match status" value="1"/>
</dbReference>
<evidence type="ECO:0000256" key="1">
    <source>
        <dbReference type="ARBA" id="ARBA00008791"/>
    </source>
</evidence>
<gene>
    <name evidence="3" type="ORF">SAMN04515672_1405</name>
</gene>
<dbReference type="AlphaFoldDB" id="A0A1G8VLX9"/>
<dbReference type="OrthoDB" id="105697at2157"/>
<evidence type="ECO:0000259" key="2">
    <source>
        <dbReference type="Pfam" id="PF00582"/>
    </source>
</evidence>
<dbReference type="SUPFAM" id="SSF52402">
    <property type="entry name" value="Adenine nucleotide alpha hydrolases-like"/>
    <property type="match status" value="1"/>
</dbReference>
<dbReference type="InterPro" id="IPR014729">
    <property type="entry name" value="Rossmann-like_a/b/a_fold"/>
</dbReference>
<organism evidence="3 4">
    <name type="scientific">Natronorubrum texcoconense</name>
    <dbReference type="NCBI Taxonomy" id="1095776"/>
    <lineage>
        <taxon>Archaea</taxon>
        <taxon>Methanobacteriati</taxon>
        <taxon>Methanobacteriota</taxon>
        <taxon>Stenosarchaea group</taxon>
        <taxon>Halobacteria</taxon>
        <taxon>Halobacteriales</taxon>
        <taxon>Natrialbaceae</taxon>
        <taxon>Natronorubrum</taxon>
    </lineage>
</organism>
<dbReference type="PANTHER" id="PTHR46268">
    <property type="entry name" value="STRESS RESPONSE PROTEIN NHAX"/>
    <property type="match status" value="1"/>
</dbReference>
<dbReference type="EMBL" id="FNFE01000001">
    <property type="protein sequence ID" value="SDJ67066.1"/>
    <property type="molecule type" value="Genomic_DNA"/>
</dbReference>
<feature type="domain" description="UspA" evidence="2">
    <location>
        <begin position="1"/>
        <end position="139"/>
    </location>
</feature>
<dbReference type="Gene3D" id="3.40.50.620">
    <property type="entry name" value="HUPs"/>
    <property type="match status" value="1"/>
</dbReference>
<proteinExistence type="inferred from homology"/>
<protein>
    <submittedName>
        <fullName evidence="3">Nucleotide-binding universal stress protein, UspA family</fullName>
    </submittedName>
</protein>
<keyword evidence="4" id="KW-1185">Reference proteome</keyword>
<dbReference type="RefSeq" id="WP_090303819.1">
    <property type="nucleotide sequence ID" value="NZ_FNFE01000001.1"/>
</dbReference>
<dbReference type="InterPro" id="IPR006015">
    <property type="entry name" value="Universal_stress_UspA"/>
</dbReference>
<dbReference type="InterPro" id="IPR006016">
    <property type="entry name" value="UspA"/>
</dbReference>
<evidence type="ECO:0000313" key="3">
    <source>
        <dbReference type="EMBL" id="SDJ67066.1"/>
    </source>
</evidence>
<name>A0A1G8VLX9_9EURY</name>
<dbReference type="CDD" id="cd00293">
    <property type="entry name" value="USP-like"/>
    <property type="match status" value="1"/>
</dbReference>
<evidence type="ECO:0000313" key="4">
    <source>
        <dbReference type="Proteomes" id="UP000198882"/>
    </source>
</evidence>
<reference evidence="4" key="1">
    <citation type="submission" date="2016-10" db="EMBL/GenBank/DDBJ databases">
        <authorList>
            <person name="Varghese N."/>
            <person name="Submissions S."/>
        </authorList>
    </citation>
    <scope>NUCLEOTIDE SEQUENCE [LARGE SCALE GENOMIC DNA]</scope>
    <source>
        <strain evidence="4">B4,CECT 8067,JCM 17497</strain>
    </source>
</reference>
<sequence>MYDRILLPTDGSDTADLAAERAIDMAARHDAGLHVLYVAERTRDEPTRKGFDEKITEELQTGEDVLESVVDRSTEVGVETEETVTSGVPRTTIEEYADDHDIGLIVIGSTGASDVSEKLLGTVSKYIVNEAPADVFIVRPDVLLSDAAE</sequence>
<dbReference type="Proteomes" id="UP000198882">
    <property type="component" value="Unassembled WGS sequence"/>
</dbReference>
<comment type="similarity">
    <text evidence="1">Belongs to the universal stress protein A family.</text>
</comment>
<dbReference type="PRINTS" id="PR01438">
    <property type="entry name" value="UNVRSLSTRESS"/>
</dbReference>
<accession>A0A1G8VLX9</accession>